<protein>
    <submittedName>
        <fullName evidence="8">Pyridoxal phosphate-dependent transferase</fullName>
    </submittedName>
</protein>
<name>A0A9P6HQ39_9AGAM</name>
<dbReference type="PROSITE" id="PS00392">
    <property type="entry name" value="DDC_GAD_HDC_YDC"/>
    <property type="match status" value="1"/>
</dbReference>
<dbReference type="InterPro" id="IPR015421">
    <property type="entry name" value="PyrdxlP-dep_Trfase_major"/>
</dbReference>
<feature type="modified residue" description="N6-(pyridoxal phosphate)lysine" evidence="6">
    <location>
        <position position="300"/>
    </location>
</feature>
<dbReference type="InterPro" id="IPR015424">
    <property type="entry name" value="PyrdxlP-dep_Trfase"/>
</dbReference>
<gene>
    <name evidence="8" type="ORF">BJ322DRAFT_1103136</name>
</gene>
<keyword evidence="9" id="KW-1185">Reference proteome</keyword>
<dbReference type="GO" id="GO:0006520">
    <property type="term" value="P:amino acid metabolic process"/>
    <property type="evidence" value="ECO:0007669"/>
    <property type="project" value="InterPro"/>
</dbReference>
<proteinExistence type="inferred from homology"/>
<evidence type="ECO:0000256" key="4">
    <source>
        <dbReference type="ARBA" id="ARBA00022898"/>
    </source>
</evidence>
<dbReference type="PANTHER" id="PTHR11999">
    <property type="entry name" value="GROUP II PYRIDOXAL-5-PHOSPHATE DECARBOXYLASE"/>
    <property type="match status" value="1"/>
</dbReference>
<organism evidence="8 9">
    <name type="scientific">Thelephora terrestris</name>
    <dbReference type="NCBI Taxonomy" id="56493"/>
    <lineage>
        <taxon>Eukaryota</taxon>
        <taxon>Fungi</taxon>
        <taxon>Dikarya</taxon>
        <taxon>Basidiomycota</taxon>
        <taxon>Agaricomycotina</taxon>
        <taxon>Agaricomycetes</taxon>
        <taxon>Thelephorales</taxon>
        <taxon>Thelephoraceae</taxon>
        <taxon>Thelephora</taxon>
    </lineage>
</organism>
<evidence type="ECO:0000256" key="3">
    <source>
        <dbReference type="ARBA" id="ARBA00022793"/>
    </source>
</evidence>
<dbReference type="InterPro" id="IPR015422">
    <property type="entry name" value="PyrdxlP-dep_Trfase_small"/>
</dbReference>
<dbReference type="AlphaFoldDB" id="A0A9P6HQ39"/>
<accession>A0A9P6HQ39</accession>
<keyword evidence="8" id="KW-0808">Transferase</keyword>
<dbReference type="GO" id="GO:0030170">
    <property type="term" value="F:pyridoxal phosphate binding"/>
    <property type="evidence" value="ECO:0007669"/>
    <property type="project" value="InterPro"/>
</dbReference>
<keyword evidence="5 7" id="KW-0456">Lyase</keyword>
<evidence type="ECO:0000256" key="7">
    <source>
        <dbReference type="RuleBase" id="RU000382"/>
    </source>
</evidence>
<dbReference type="PANTHER" id="PTHR11999:SF70">
    <property type="entry name" value="MIP05841P"/>
    <property type="match status" value="1"/>
</dbReference>
<evidence type="ECO:0000313" key="8">
    <source>
        <dbReference type="EMBL" id="KAF9792658.1"/>
    </source>
</evidence>
<dbReference type="Gene3D" id="3.40.640.10">
    <property type="entry name" value="Type I PLP-dependent aspartate aminotransferase-like (Major domain)"/>
    <property type="match status" value="1"/>
</dbReference>
<evidence type="ECO:0000313" key="9">
    <source>
        <dbReference type="Proteomes" id="UP000736335"/>
    </source>
</evidence>
<dbReference type="Proteomes" id="UP000736335">
    <property type="component" value="Unassembled WGS sequence"/>
</dbReference>
<dbReference type="GO" id="GO:0005737">
    <property type="term" value="C:cytoplasm"/>
    <property type="evidence" value="ECO:0007669"/>
    <property type="project" value="TreeGrafter"/>
</dbReference>
<dbReference type="InterPro" id="IPR021115">
    <property type="entry name" value="Pyridoxal-P_BS"/>
</dbReference>
<keyword evidence="4 6" id="KW-0663">Pyridoxal phosphate</keyword>
<dbReference type="InterPro" id="IPR002129">
    <property type="entry name" value="PyrdxlP-dep_de-COase"/>
</dbReference>
<dbReference type="GO" id="GO:0019752">
    <property type="term" value="P:carboxylic acid metabolic process"/>
    <property type="evidence" value="ECO:0007669"/>
    <property type="project" value="InterPro"/>
</dbReference>
<dbReference type="Gene3D" id="3.90.1150.10">
    <property type="entry name" value="Aspartate Aminotransferase, domain 1"/>
    <property type="match status" value="1"/>
</dbReference>
<keyword evidence="3" id="KW-0210">Decarboxylase</keyword>
<evidence type="ECO:0000256" key="1">
    <source>
        <dbReference type="ARBA" id="ARBA00001933"/>
    </source>
</evidence>
<comment type="similarity">
    <text evidence="2 7">Belongs to the group II decarboxylase family.</text>
</comment>
<dbReference type="GO" id="GO:0016740">
    <property type="term" value="F:transferase activity"/>
    <property type="evidence" value="ECO:0007669"/>
    <property type="project" value="UniProtKB-KW"/>
</dbReference>
<dbReference type="SUPFAM" id="SSF53383">
    <property type="entry name" value="PLP-dependent transferases"/>
    <property type="match status" value="1"/>
</dbReference>
<dbReference type="PRINTS" id="PR00800">
    <property type="entry name" value="YHDCRBOXLASE"/>
</dbReference>
<comment type="caution">
    <text evidence="8">The sequence shown here is derived from an EMBL/GenBank/DDBJ whole genome shotgun (WGS) entry which is preliminary data.</text>
</comment>
<dbReference type="InterPro" id="IPR010977">
    <property type="entry name" value="Aromatic_deC"/>
</dbReference>
<reference evidence="8" key="1">
    <citation type="journal article" date="2020" name="Nat. Commun.">
        <title>Large-scale genome sequencing of mycorrhizal fungi provides insights into the early evolution of symbiotic traits.</title>
        <authorList>
            <person name="Miyauchi S."/>
            <person name="Kiss E."/>
            <person name="Kuo A."/>
            <person name="Drula E."/>
            <person name="Kohler A."/>
            <person name="Sanchez-Garcia M."/>
            <person name="Morin E."/>
            <person name="Andreopoulos B."/>
            <person name="Barry K.W."/>
            <person name="Bonito G."/>
            <person name="Buee M."/>
            <person name="Carver A."/>
            <person name="Chen C."/>
            <person name="Cichocki N."/>
            <person name="Clum A."/>
            <person name="Culley D."/>
            <person name="Crous P.W."/>
            <person name="Fauchery L."/>
            <person name="Girlanda M."/>
            <person name="Hayes R.D."/>
            <person name="Keri Z."/>
            <person name="LaButti K."/>
            <person name="Lipzen A."/>
            <person name="Lombard V."/>
            <person name="Magnuson J."/>
            <person name="Maillard F."/>
            <person name="Murat C."/>
            <person name="Nolan M."/>
            <person name="Ohm R.A."/>
            <person name="Pangilinan J."/>
            <person name="Pereira M.F."/>
            <person name="Perotto S."/>
            <person name="Peter M."/>
            <person name="Pfister S."/>
            <person name="Riley R."/>
            <person name="Sitrit Y."/>
            <person name="Stielow J.B."/>
            <person name="Szollosi G."/>
            <person name="Zifcakova L."/>
            <person name="Stursova M."/>
            <person name="Spatafora J.W."/>
            <person name="Tedersoo L."/>
            <person name="Vaario L.M."/>
            <person name="Yamada A."/>
            <person name="Yan M."/>
            <person name="Wang P."/>
            <person name="Xu J."/>
            <person name="Bruns T."/>
            <person name="Baldrian P."/>
            <person name="Vilgalys R."/>
            <person name="Dunand C."/>
            <person name="Henrissat B."/>
            <person name="Grigoriev I.V."/>
            <person name="Hibbett D."/>
            <person name="Nagy L.G."/>
            <person name="Martin F.M."/>
        </authorList>
    </citation>
    <scope>NUCLEOTIDE SEQUENCE</scope>
    <source>
        <strain evidence="8">UH-Tt-Lm1</strain>
    </source>
</reference>
<evidence type="ECO:0000256" key="6">
    <source>
        <dbReference type="PIRSR" id="PIRSR602129-50"/>
    </source>
</evidence>
<dbReference type="GO" id="GO:0016831">
    <property type="term" value="F:carboxy-lyase activity"/>
    <property type="evidence" value="ECO:0007669"/>
    <property type="project" value="UniProtKB-KW"/>
</dbReference>
<evidence type="ECO:0000256" key="5">
    <source>
        <dbReference type="ARBA" id="ARBA00023239"/>
    </source>
</evidence>
<dbReference type="Pfam" id="PF00282">
    <property type="entry name" value="Pyridoxal_deC"/>
    <property type="match status" value="1"/>
</dbReference>
<reference evidence="8" key="2">
    <citation type="submission" date="2020-11" db="EMBL/GenBank/DDBJ databases">
        <authorList>
            <consortium name="DOE Joint Genome Institute"/>
            <person name="Kuo A."/>
            <person name="Miyauchi S."/>
            <person name="Kiss E."/>
            <person name="Drula E."/>
            <person name="Kohler A."/>
            <person name="Sanchez-Garcia M."/>
            <person name="Andreopoulos B."/>
            <person name="Barry K.W."/>
            <person name="Bonito G."/>
            <person name="Buee M."/>
            <person name="Carver A."/>
            <person name="Chen C."/>
            <person name="Cichocki N."/>
            <person name="Clum A."/>
            <person name="Culley D."/>
            <person name="Crous P.W."/>
            <person name="Fauchery L."/>
            <person name="Girlanda M."/>
            <person name="Hayes R."/>
            <person name="Keri Z."/>
            <person name="Labutti K."/>
            <person name="Lipzen A."/>
            <person name="Lombard V."/>
            <person name="Magnuson J."/>
            <person name="Maillard F."/>
            <person name="Morin E."/>
            <person name="Murat C."/>
            <person name="Nolan M."/>
            <person name="Ohm R."/>
            <person name="Pangilinan J."/>
            <person name="Pereira M."/>
            <person name="Perotto S."/>
            <person name="Peter M."/>
            <person name="Riley R."/>
            <person name="Sitrit Y."/>
            <person name="Stielow B."/>
            <person name="Szollosi G."/>
            <person name="Zifcakova L."/>
            <person name="Stursova M."/>
            <person name="Spatafora J.W."/>
            <person name="Tedersoo L."/>
            <person name="Vaario L.-M."/>
            <person name="Yamada A."/>
            <person name="Yan M."/>
            <person name="Wang P."/>
            <person name="Xu J."/>
            <person name="Bruns T."/>
            <person name="Baldrian P."/>
            <person name="Vilgalys R."/>
            <person name="Henrissat B."/>
            <person name="Grigoriev I.V."/>
            <person name="Hibbett D."/>
            <person name="Nagy L.G."/>
            <person name="Martin F.M."/>
        </authorList>
    </citation>
    <scope>NUCLEOTIDE SEQUENCE</scope>
    <source>
        <strain evidence="8">UH-Tt-Lm1</strain>
    </source>
</reference>
<comment type="cofactor">
    <cofactor evidence="1 6 7">
        <name>pyridoxal 5'-phosphate</name>
        <dbReference type="ChEBI" id="CHEBI:597326"/>
    </cofactor>
</comment>
<dbReference type="OrthoDB" id="639767at2759"/>
<evidence type="ECO:0000256" key="2">
    <source>
        <dbReference type="ARBA" id="ARBA00009533"/>
    </source>
</evidence>
<dbReference type="EMBL" id="WIUZ02000001">
    <property type="protein sequence ID" value="KAF9792658.1"/>
    <property type="molecule type" value="Genomic_DNA"/>
</dbReference>
<sequence>MNTEQFRRAGYQAIDRICDHYNSMEEKAVKPSVEPGYLQKALPSAPPTKGEDIEVIANDFQDLIMPGVMHWQHPSFFAYFPAAGTLESIIGDLYASTAMNPGFNWMCSPACTELENVTMDWAASLYGLSKDFYNSANVGGGVIQTNASECAMLAIVAARSRYLMLYPDVPMEKLVIYVTTQTHSLGLKAGLVLGLSVYAFPVRTEDNLSLRGEDLREIIEMDRAEGKHPFVIIGTVGTTSSGAIDNIDEIGETLSDYPEIWLHIDAAWLGAAFSCPEYRERCRVPAINEYADSVCVNFHKWGLVSLDCSGMWVRNRKHLTEALDITPPFLRSSEGDAGTVIDYRNWSLALGRRFRSAKLWFVLRSFGVEGYQAHIRRSISLGEIFVERVREHPELLELVVPPSFSLSVFRIAPRAVPDISADELNELNELYYRNIDKRKDIMLTRTELNGVHCVRFVTGALETKPHHIESAFAICSETAKASIKEYIEGRVQVTKQHRTN</sequence>
<dbReference type="Gene3D" id="1.20.1340.10">
    <property type="entry name" value="dopa decarboxylase, N-terminal domain"/>
    <property type="match status" value="1"/>
</dbReference>